<protein>
    <recommendedName>
        <fullName evidence="2">DUF6534 domain-containing protein</fullName>
    </recommendedName>
</protein>
<evidence type="ECO:0000256" key="1">
    <source>
        <dbReference type="SAM" id="Phobius"/>
    </source>
</evidence>
<keyword evidence="4" id="KW-1185">Reference proteome</keyword>
<dbReference type="AlphaFoldDB" id="A0A0C9W1W8"/>
<gene>
    <name evidence="3" type="ORF">HYDPIDRAFT_40118</name>
</gene>
<keyword evidence="1" id="KW-1133">Transmembrane helix</keyword>
<dbReference type="EMBL" id="KN839845">
    <property type="protein sequence ID" value="KIJ64945.1"/>
    <property type="molecule type" value="Genomic_DNA"/>
</dbReference>
<dbReference type="InterPro" id="IPR045339">
    <property type="entry name" value="DUF6534"/>
</dbReference>
<dbReference type="Pfam" id="PF20152">
    <property type="entry name" value="DUF6534"/>
    <property type="match status" value="1"/>
</dbReference>
<dbReference type="Proteomes" id="UP000053820">
    <property type="component" value="Unassembled WGS sequence"/>
</dbReference>
<keyword evidence="1" id="KW-0472">Membrane</keyword>
<accession>A0A0C9W1W8</accession>
<evidence type="ECO:0000313" key="4">
    <source>
        <dbReference type="Proteomes" id="UP000053820"/>
    </source>
</evidence>
<evidence type="ECO:0000259" key="2">
    <source>
        <dbReference type="Pfam" id="PF20152"/>
    </source>
</evidence>
<organism evidence="3 4">
    <name type="scientific">Hydnomerulius pinastri MD-312</name>
    <dbReference type="NCBI Taxonomy" id="994086"/>
    <lineage>
        <taxon>Eukaryota</taxon>
        <taxon>Fungi</taxon>
        <taxon>Dikarya</taxon>
        <taxon>Basidiomycota</taxon>
        <taxon>Agaricomycotina</taxon>
        <taxon>Agaricomycetes</taxon>
        <taxon>Agaricomycetidae</taxon>
        <taxon>Boletales</taxon>
        <taxon>Boletales incertae sedis</taxon>
        <taxon>Leucogyrophana</taxon>
    </lineage>
</organism>
<evidence type="ECO:0000313" key="3">
    <source>
        <dbReference type="EMBL" id="KIJ64945.1"/>
    </source>
</evidence>
<feature type="transmembrane region" description="Helical" evidence="1">
    <location>
        <begin position="19"/>
        <end position="40"/>
    </location>
</feature>
<dbReference type="HOGENOM" id="CLU_1151912_0_0_1"/>
<dbReference type="OrthoDB" id="2868589at2759"/>
<feature type="domain" description="DUF6534" evidence="2">
    <location>
        <begin position="122"/>
        <end position="173"/>
    </location>
</feature>
<proteinExistence type="predicted"/>
<keyword evidence="1" id="KW-0812">Transmembrane</keyword>
<name>A0A0C9W1W8_9AGAM</name>
<reference evidence="3 4" key="1">
    <citation type="submission" date="2014-04" db="EMBL/GenBank/DDBJ databases">
        <title>Evolutionary Origins and Diversification of the Mycorrhizal Mutualists.</title>
        <authorList>
            <consortium name="DOE Joint Genome Institute"/>
            <consortium name="Mycorrhizal Genomics Consortium"/>
            <person name="Kohler A."/>
            <person name="Kuo A."/>
            <person name="Nagy L.G."/>
            <person name="Floudas D."/>
            <person name="Copeland A."/>
            <person name="Barry K.W."/>
            <person name="Cichocki N."/>
            <person name="Veneault-Fourrey C."/>
            <person name="LaButti K."/>
            <person name="Lindquist E.A."/>
            <person name="Lipzen A."/>
            <person name="Lundell T."/>
            <person name="Morin E."/>
            <person name="Murat C."/>
            <person name="Riley R."/>
            <person name="Ohm R."/>
            <person name="Sun H."/>
            <person name="Tunlid A."/>
            <person name="Henrissat B."/>
            <person name="Grigoriev I.V."/>
            <person name="Hibbett D.S."/>
            <person name="Martin F."/>
        </authorList>
    </citation>
    <scope>NUCLEOTIDE SEQUENCE [LARGE SCALE GENOMIC DNA]</scope>
    <source>
        <strain evidence="3 4">MD-312</strain>
    </source>
</reference>
<sequence length="241" mass="27162">MSIVEIPGINVNVMLGPLILAPIITAFLFGCAVVQTYVYYKKFPNDIWQFKGLVAFQMWVAPCDITKLMFDVKKVPWDTSYYLLDCSNMDDDRNPLWRTDNAPHPTTHRHCLDYYCFTGDFYFPDTSVITSMAELVEGVCYLKMPDNYIWIPLYAATPGMYANSLLAALNSRTPVGDQMRSAGENPEFCRDVLAKSPGVVTDSDLPDQKRSTRPAVIQVSAQVMNPSSQESLDRETLTDIV</sequence>